<evidence type="ECO:0000313" key="2">
    <source>
        <dbReference type="EMBL" id="KAK2953171.1"/>
    </source>
</evidence>
<reference evidence="2 3" key="1">
    <citation type="journal article" date="2022" name="bioRxiv">
        <title>Genomics of Preaxostyla Flagellates Illuminates Evolutionary Transitions and the Path Towards Mitochondrial Loss.</title>
        <authorList>
            <person name="Novak L.V.F."/>
            <person name="Treitli S.C."/>
            <person name="Pyrih J."/>
            <person name="Halakuc P."/>
            <person name="Pipaliya S.V."/>
            <person name="Vacek V."/>
            <person name="Brzon O."/>
            <person name="Soukal P."/>
            <person name="Eme L."/>
            <person name="Dacks J.B."/>
            <person name="Karnkowska A."/>
            <person name="Elias M."/>
            <person name="Hampl V."/>
        </authorList>
    </citation>
    <scope>NUCLEOTIDE SEQUENCE [LARGE SCALE GENOMIC DNA]</scope>
    <source>
        <strain evidence="2">NAU3</strain>
        <tissue evidence="2">Gut</tissue>
    </source>
</reference>
<sequence length="468" mass="51634">MSFDDLLDNLDDSQLEHVLSLVEQGQTFILPYLTPLGDAKLQSYLQERLHVEPHLAQNLSNYLLQSFGSGDYVLPDSGDLVIQSSFIDEQPHQASVALSDDTQNRSQSFPLQSRNSTSTISNPPMYSSPWDSFRLLLNPHILSFLDAKMASSLSSGIEYSTPAPEQPTSRTKMSEFTIFEAIQHEFPSYLEDSSSNPHVATLLKAAAKEHTFSSSESSRKAPTPTKHALPSPPPSLRNPTSIPFFRGATLNSSFLVPNTKEFDLRTSSHSPSIVWARAPTRTLFLLPLLEPGSVYSIFLRIQFPSNASSADKASMEKWNIGATMSRLIETVSNSGSPAMTGSSAFNTVLGGDPMSVRLQLNGALIHNGKSAARQPRWEVFPSKTGAGTSVMFVGMEFDLRPNPRNGRRLRFFANGEELGTSYVDLPYARMAAAVRCGMVGTEVIILRFQQGSEPSYSKPARNKEEFRW</sequence>
<comment type="caution">
    <text evidence="2">The sequence shown here is derived from an EMBL/GenBank/DDBJ whole genome shotgun (WGS) entry which is preliminary data.</text>
</comment>
<name>A0ABQ9XRS3_9EUKA</name>
<accession>A0ABQ9XRS3</accession>
<feature type="region of interest" description="Disordered" evidence="1">
    <location>
        <begin position="93"/>
        <end position="123"/>
    </location>
</feature>
<organism evidence="2 3">
    <name type="scientific">Blattamonas nauphoetae</name>
    <dbReference type="NCBI Taxonomy" id="2049346"/>
    <lineage>
        <taxon>Eukaryota</taxon>
        <taxon>Metamonada</taxon>
        <taxon>Preaxostyla</taxon>
        <taxon>Oxymonadida</taxon>
        <taxon>Blattamonas</taxon>
    </lineage>
</organism>
<dbReference type="Proteomes" id="UP001281761">
    <property type="component" value="Unassembled WGS sequence"/>
</dbReference>
<feature type="compositionally biased region" description="Polar residues" evidence="1">
    <location>
        <begin position="100"/>
        <end position="123"/>
    </location>
</feature>
<protein>
    <submittedName>
        <fullName evidence="2">Uncharacterized protein</fullName>
    </submittedName>
</protein>
<proteinExistence type="predicted"/>
<feature type="region of interest" description="Disordered" evidence="1">
    <location>
        <begin position="213"/>
        <end position="241"/>
    </location>
</feature>
<evidence type="ECO:0000256" key="1">
    <source>
        <dbReference type="SAM" id="MobiDB-lite"/>
    </source>
</evidence>
<evidence type="ECO:0000313" key="3">
    <source>
        <dbReference type="Proteomes" id="UP001281761"/>
    </source>
</evidence>
<dbReference type="EMBL" id="JARBJD010000095">
    <property type="protein sequence ID" value="KAK2953171.1"/>
    <property type="molecule type" value="Genomic_DNA"/>
</dbReference>
<keyword evidence="3" id="KW-1185">Reference proteome</keyword>
<gene>
    <name evidence="2" type="ORF">BLNAU_11957</name>
</gene>